<dbReference type="AlphaFoldDB" id="A0A6J7ZG12"/>
<comment type="caution">
    <text evidence="1">The sequence shown here is derived from an EMBL/GenBank/DDBJ whole genome shotgun (WGS) entry which is preliminary data.</text>
</comment>
<reference evidence="1" key="1">
    <citation type="submission" date="2020-05" db="EMBL/GenBank/DDBJ databases">
        <authorList>
            <consortium name="Genoscope - CEA"/>
            <person name="William W."/>
        </authorList>
    </citation>
    <scope>NUCLEOTIDE SEQUENCE [LARGE SCALE GENOMIC DNA]</scope>
    <source>
        <strain evidence="1">PCC 7821</strain>
    </source>
</reference>
<keyword evidence="2" id="KW-1185">Reference proteome</keyword>
<dbReference type="GO" id="GO:0004519">
    <property type="term" value="F:endonuclease activity"/>
    <property type="evidence" value="ECO:0007669"/>
    <property type="project" value="UniProtKB-KW"/>
</dbReference>
<proteinExistence type="predicted"/>
<name>A0A6J7ZG12_PLARU</name>
<dbReference type="InterPro" id="IPR019036">
    <property type="entry name" value="Restrct_endonuc_II_ApaLI"/>
</dbReference>
<evidence type="ECO:0000313" key="2">
    <source>
        <dbReference type="Proteomes" id="UP000196521"/>
    </source>
</evidence>
<evidence type="ECO:0000313" key="1">
    <source>
        <dbReference type="EMBL" id="CAC5340347.1"/>
    </source>
</evidence>
<accession>A0A6J7ZG12</accession>
<sequence length="62" mass="7256">MFYYPNRQQAIRIQQTLETLYKGIGGEYYYGESAWNYVTERTGIDLKAILQRIADQNTASDE</sequence>
<protein>
    <submittedName>
        <fullName evidence="1">ApaLI-like restriction endonuclease</fullName>
    </submittedName>
</protein>
<organism evidence="1 2">
    <name type="scientific">Planktothrix rubescens CCAP 1459/22</name>
    <dbReference type="NCBI Taxonomy" id="329571"/>
    <lineage>
        <taxon>Bacteria</taxon>
        <taxon>Bacillati</taxon>
        <taxon>Cyanobacteriota</taxon>
        <taxon>Cyanophyceae</taxon>
        <taxon>Oscillatoriophycideae</taxon>
        <taxon>Oscillatoriales</taxon>
        <taxon>Microcoleaceae</taxon>
        <taxon>Planktothrix</taxon>
    </lineage>
</organism>
<dbReference type="Pfam" id="PF09499">
    <property type="entry name" value="RE_ApaLI"/>
    <property type="match status" value="1"/>
</dbReference>
<gene>
    <name evidence="1" type="ORF">PLAN_100397</name>
</gene>
<dbReference type="EMBL" id="CZCZ02000005">
    <property type="protein sequence ID" value="CAC5340347.1"/>
    <property type="molecule type" value="Genomic_DNA"/>
</dbReference>
<dbReference type="Proteomes" id="UP000196521">
    <property type="component" value="Unassembled WGS sequence"/>
</dbReference>